<accession>A0AAV3QA13</accession>
<sequence>MNGNGMDILHQRLKEVRGALRALNHQEFSNISFRIIEKKIELEDINGWVLEPLVLYTCSTQEVVEQQNSMLNIFSEEDDFLLWFGLPTGNSLVAWKIIKDDKCHYRQEKKTNQHLFFLSSHSAAI</sequence>
<name>A0AAV3QA13_LITER</name>
<reference evidence="1 2" key="1">
    <citation type="submission" date="2024-01" db="EMBL/GenBank/DDBJ databases">
        <title>The complete chloroplast genome sequence of Lithospermum erythrorhizon: insights into the phylogenetic relationship among Boraginaceae species and the maternal lineages of purple gromwells.</title>
        <authorList>
            <person name="Okada T."/>
            <person name="Watanabe K."/>
        </authorList>
    </citation>
    <scope>NUCLEOTIDE SEQUENCE [LARGE SCALE GENOMIC DNA]</scope>
</reference>
<evidence type="ECO:0000313" key="2">
    <source>
        <dbReference type="Proteomes" id="UP001454036"/>
    </source>
</evidence>
<gene>
    <name evidence="1" type="ORF">LIER_17301</name>
</gene>
<dbReference type="EMBL" id="BAABME010004006">
    <property type="protein sequence ID" value="GAA0160840.1"/>
    <property type="molecule type" value="Genomic_DNA"/>
</dbReference>
<dbReference type="AlphaFoldDB" id="A0AAV3QA13"/>
<organism evidence="1 2">
    <name type="scientific">Lithospermum erythrorhizon</name>
    <name type="common">Purple gromwell</name>
    <name type="synonym">Lithospermum officinale var. erythrorhizon</name>
    <dbReference type="NCBI Taxonomy" id="34254"/>
    <lineage>
        <taxon>Eukaryota</taxon>
        <taxon>Viridiplantae</taxon>
        <taxon>Streptophyta</taxon>
        <taxon>Embryophyta</taxon>
        <taxon>Tracheophyta</taxon>
        <taxon>Spermatophyta</taxon>
        <taxon>Magnoliopsida</taxon>
        <taxon>eudicotyledons</taxon>
        <taxon>Gunneridae</taxon>
        <taxon>Pentapetalae</taxon>
        <taxon>asterids</taxon>
        <taxon>lamiids</taxon>
        <taxon>Boraginales</taxon>
        <taxon>Boraginaceae</taxon>
        <taxon>Boraginoideae</taxon>
        <taxon>Lithospermeae</taxon>
        <taxon>Lithospermum</taxon>
    </lineage>
</organism>
<keyword evidence="2" id="KW-1185">Reference proteome</keyword>
<evidence type="ECO:0000313" key="1">
    <source>
        <dbReference type="EMBL" id="GAA0160840.1"/>
    </source>
</evidence>
<proteinExistence type="predicted"/>
<dbReference type="Proteomes" id="UP001454036">
    <property type="component" value="Unassembled WGS sequence"/>
</dbReference>
<comment type="caution">
    <text evidence="1">The sequence shown here is derived from an EMBL/GenBank/DDBJ whole genome shotgun (WGS) entry which is preliminary data.</text>
</comment>
<protein>
    <submittedName>
        <fullName evidence="1">Uncharacterized protein</fullName>
    </submittedName>
</protein>